<evidence type="ECO:0000313" key="1">
    <source>
        <dbReference type="EMBL" id="KAH0571107.1"/>
    </source>
</evidence>
<dbReference type="KEGG" id="ssao:94301430"/>
<dbReference type="EMBL" id="AUWU02000007">
    <property type="protein sequence ID" value="KAH0571107.1"/>
    <property type="molecule type" value="Genomic_DNA"/>
</dbReference>
<keyword evidence="2" id="KW-1185">Reference proteome</keyword>
<dbReference type="AlphaFoldDB" id="A0A9P8LNE2"/>
<dbReference type="RefSeq" id="XP_067761880.1">
    <property type="nucleotide sequence ID" value="XM_067911193.1"/>
</dbReference>
<name>A0A9P8LNE2_9EUKA</name>
<dbReference type="Proteomes" id="UP000018208">
    <property type="component" value="Unassembled WGS sequence"/>
</dbReference>
<gene>
    <name evidence="1" type="ORF">SS50377_27407</name>
</gene>
<reference evidence="1 2" key="1">
    <citation type="journal article" date="2014" name="PLoS Genet.">
        <title>The Genome of Spironucleus salmonicida Highlights a Fish Pathogen Adapted to Fluctuating Environments.</title>
        <authorList>
            <person name="Xu F."/>
            <person name="Jerlstrom-Hultqvist J."/>
            <person name="Einarsson E."/>
            <person name="Astvaldsson A."/>
            <person name="Svard S.G."/>
            <person name="Andersson J.O."/>
        </authorList>
    </citation>
    <scope>NUCLEOTIDE SEQUENCE [LARGE SCALE GENOMIC DNA]</scope>
    <source>
        <strain evidence="1 2">ATCC 50377</strain>
    </source>
</reference>
<evidence type="ECO:0000313" key="2">
    <source>
        <dbReference type="Proteomes" id="UP000018208"/>
    </source>
</evidence>
<proteinExistence type="predicted"/>
<accession>A0A9P8LNE2</accession>
<comment type="caution">
    <text evidence="1">The sequence shown here is derived from an EMBL/GenBank/DDBJ whole genome shotgun (WGS) entry which is preliminary data.</text>
</comment>
<dbReference type="GeneID" id="94301430"/>
<organism evidence="1 2">
    <name type="scientific">Spironucleus salmonicida</name>
    <dbReference type="NCBI Taxonomy" id="348837"/>
    <lineage>
        <taxon>Eukaryota</taxon>
        <taxon>Metamonada</taxon>
        <taxon>Diplomonadida</taxon>
        <taxon>Hexamitidae</taxon>
        <taxon>Hexamitinae</taxon>
        <taxon>Spironucleus</taxon>
    </lineage>
</organism>
<sequence>MDSEISMNSLSADTIYSENSSFSSQLNDTSNFELAIALAQQAQNVLNQSPLEAQKLASDAIKTHSRCVLAYEILQKALFLTGETKKSIEVQLIHAQITKKQTDFLNVFPLIFNQFGESTLWLKCINKIFRYSKNDEQREKFYAYLQKDYYRHISQSGKKRIQSYMASNVSDPQKALDLCLEYQKPYIFTKAVQKTDSFDQKAVDFIYQNLGKKSSFYLLKVLSIKLQNTELDIILALSSIEIDEKLFQANVPKIIKYMNSNQNPLFTPLLEKYLNHAVMNYPQIGQKLLEGSSQKHQFLLAKAHFIQGNYRQATQILKEQLKLAKTENNTNLAIISTILMTKILKKLNLNDKIGKFLFDDASDIPNQNQISISILQCCFQMRNQPILADSTVFYFQEDKNLAIFSDVRMRVSLGVFWLQNTSIQHFNLIPELIYAPLIQAVFFLIRKDAYIDSLTINMIKILTPAFHCKGCQKQVNQIQYKDEILETEKSLFFTPQILEIIEILQEVGINNIIIQLLTQFQLNTLHNNVCRKYRVFALLYLAKLIQGSSSCHTKFTNAQIDDFETQFQVLAIQLNQGALIYNDLRNQLGKDYKNYKLLNQMCQIVVKEPTEKQFKNFVRILKRQIIICPDDIFLQKKLLYLKLFTKQKVAENIVLAQKLYDMTCESQFLFIKAYLQARISHQKHTSDFFESVQSSFSIIQQYLRMQEKKGSLDGAQAWCSVATLLWTEFDQIHFAIQIYEALITGKQPRNHADAVLGGALYDIIADDRIKQISAHNLCICYQQVGSFDRALQIRKVWFSRM</sequence>
<protein>
    <submittedName>
        <fullName evidence="1">Uncharacterized protein</fullName>
    </submittedName>
</protein>